<dbReference type="SUPFAM" id="SSF55874">
    <property type="entry name" value="ATPase domain of HSP90 chaperone/DNA topoisomerase II/histidine kinase"/>
    <property type="match status" value="1"/>
</dbReference>
<dbReference type="AlphaFoldDB" id="A0A556QPG5"/>
<evidence type="ECO:0000313" key="1">
    <source>
        <dbReference type="EMBL" id="TSJ78492.1"/>
    </source>
</evidence>
<protein>
    <submittedName>
        <fullName evidence="1">ATP-binding protein</fullName>
    </submittedName>
</protein>
<dbReference type="Gene3D" id="3.30.565.10">
    <property type="entry name" value="Histidine kinase-like ATPase, C-terminal domain"/>
    <property type="match status" value="1"/>
</dbReference>
<dbReference type="OrthoDB" id="860778at2"/>
<dbReference type="GO" id="GO:0005524">
    <property type="term" value="F:ATP binding"/>
    <property type="evidence" value="ECO:0007669"/>
    <property type="project" value="UniProtKB-KW"/>
</dbReference>
<gene>
    <name evidence="1" type="ORF">FPL22_04105</name>
</gene>
<keyword evidence="1" id="KW-0067">ATP-binding</keyword>
<dbReference type="InterPro" id="IPR036890">
    <property type="entry name" value="HATPase_C_sf"/>
</dbReference>
<organism evidence="1 2">
    <name type="scientific">Rariglobus hedericola</name>
    <dbReference type="NCBI Taxonomy" id="2597822"/>
    <lineage>
        <taxon>Bacteria</taxon>
        <taxon>Pseudomonadati</taxon>
        <taxon>Verrucomicrobiota</taxon>
        <taxon>Opitutia</taxon>
        <taxon>Opitutales</taxon>
        <taxon>Opitutaceae</taxon>
        <taxon>Rariglobus</taxon>
    </lineage>
</organism>
<keyword evidence="2" id="KW-1185">Reference proteome</keyword>
<accession>A0A556QPG5</accession>
<comment type="caution">
    <text evidence="1">The sequence shown here is derived from an EMBL/GenBank/DDBJ whole genome shotgun (WGS) entry which is preliminary data.</text>
</comment>
<sequence>MNENANFKVDPRLASLLGETYRSTEHAIKELIDNAWDADAPTIAITLPDPMTADSIVIEDTGSGMTELELRNEYLVVANDRRSRKGDRTKQLKRLVKGRKGIGKFAGLMVANIMAIETTAHGKTTRVVISKEDLLNATRDLERIDLPLTVVPAPDGVSGTKVTLTSLSDRFEFPLPEKLKTLLMTEYGREEDVRISVNSEALCLDDLPGEKFQKDDTIPDAGAIKLSFKVSDGAKSLKQAGIALRVGGKIVGKPGFFGLEDDPEIPPKLLKKLYGEVEADGLSESVTADWGDIVENSKAFHALKPVIQAHLKNAVEEVYKREVGLQRARIQRQINLRLAEMPEHRRRFAQIALEKVMKRFYGESEEKVETVASVILDAFEKDEYWLVLKQIDESKGGDIETFASALEIFGLLDMALMANQAKSRLKVLDHLDDLVRNPATLEKNVHSVIERNLWVLGYDHSLISSNRTLARTIEEYTSAKFTGDRASKRPDLFLAQNLRGGFFLIEFKRPAKEIDRQDQRQAQEYRDDLEPKFGQIEILLLGKGRDVTATMQNDPPRLQVFSYEALISSARTQIDWLLSELKSGESTSA</sequence>
<dbReference type="Proteomes" id="UP000315648">
    <property type="component" value="Unassembled WGS sequence"/>
</dbReference>
<dbReference type="Pfam" id="PF13589">
    <property type="entry name" value="HATPase_c_3"/>
    <property type="match status" value="1"/>
</dbReference>
<evidence type="ECO:0000313" key="2">
    <source>
        <dbReference type="Proteomes" id="UP000315648"/>
    </source>
</evidence>
<reference evidence="1 2" key="1">
    <citation type="submission" date="2019-07" db="EMBL/GenBank/DDBJ databases">
        <title>Description of 53C-WASEF.</title>
        <authorList>
            <person name="Pitt A."/>
            <person name="Hahn M.W."/>
        </authorList>
    </citation>
    <scope>NUCLEOTIDE SEQUENCE [LARGE SCALE GENOMIC DNA]</scope>
    <source>
        <strain evidence="1 2">53C-WASEF</strain>
    </source>
</reference>
<dbReference type="EMBL" id="VMBG01000001">
    <property type="protein sequence ID" value="TSJ78492.1"/>
    <property type="molecule type" value="Genomic_DNA"/>
</dbReference>
<name>A0A556QPG5_9BACT</name>
<proteinExistence type="predicted"/>
<dbReference type="RefSeq" id="WP_144228833.1">
    <property type="nucleotide sequence ID" value="NZ_CBCRVV010000024.1"/>
</dbReference>
<keyword evidence="1" id="KW-0547">Nucleotide-binding</keyword>